<reference evidence="2 3" key="1">
    <citation type="submission" date="2022-06" db="EMBL/GenBank/DDBJ databases">
        <title>Mesorhizobium sp. strain RP14 Genome sequencing and assembly.</title>
        <authorList>
            <person name="Kim I."/>
        </authorList>
    </citation>
    <scope>NUCLEOTIDE SEQUENCE [LARGE SCALE GENOMIC DNA]</scope>
    <source>
        <strain evidence="3">RP14(2022)</strain>
    </source>
</reference>
<dbReference type="RefSeq" id="WP_252822328.1">
    <property type="nucleotide sequence ID" value="NZ_JAMXQS010000010.1"/>
</dbReference>
<evidence type="ECO:0000313" key="2">
    <source>
        <dbReference type="EMBL" id="MCO6052118.1"/>
    </source>
</evidence>
<protein>
    <submittedName>
        <fullName evidence="2">XdhC family protein</fullName>
    </submittedName>
</protein>
<dbReference type="InterPro" id="IPR027051">
    <property type="entry name" value="XdhC_Rossmann_dom"/>
</dbReference>
<dbReference type="InterPro" id="IPR052698">
    <property type="entry name" value="MoCofactor_Util/Proc"/>
</dbReference>
<sequence length="232" mass="25122">MEIAALRAINREREARRAVIYLSDVATGSGRVIREGDVVEAELTGPVRSAFANGKSTLVEAAGREWFLSVCAPEPRLVIVGAVHISQALAPMAHIAGFDVVVVDPRTAFATPERFPDLRLHAEWPEDWLRQQPLDPYTALAAVTHDPKIDDFALTEALRTGCFYVGALGSRRTHAKRLERFGEAGLSADRLATIRAPIGLPIRAASPAEIAVSILAEVIGALRSRGIEETEV</sequence>
<proteinExistence type="predicted"/>
<name>A0ABT1CC90_9HYPH</name>
<dbReference type="Pfam" id="PF13478">
    <property type="entry name" value="XdhC_C"/>
    <property type="match status" value="1"/>
</dbReference>
<organism evidence="2 3">
    <name type="scientific">Mesorhizobium liriopis</name>
    <dbReference type="NCBI Taxonomy" id="2953882"/>
    <lineage>
        <taxon>Bacteria</taxon>
        <taxon>Pseudomonadati</taxon>
        <taxon>Pseudomonadota</taxon>
        <taxon>Alphaproteobacteria</taxon>
        <taxon>Hyphomicrobiales</taxon>
        <taxon>Phyllobacteriaceae</taxon>
        <taxon>Mesorhizobium</taxon>
    </lineage>
</organism>
<evidence type="ECO:0000259" key="1">
    <source>
        <dbReference type="Pfam" id="PF13478"/>
    </source>
</evidence>
<dbReference type="PANTHER" id="PTHR30388">
    <property type="entry name" value="ALDEHYDE OXIDOREDUCTASE MOLYBDENUM COFACTOR ASSEMBLY PROTEIN"/>
    <property type="match status" value="1"/>
</dbReference>
<dbReference type="Gene3D" id="3.40.50.720">
    <property type="entry name" value="NAD(P)-binding Rossmann-like Domain"/>
    <property type="match status" value="1"/>
</dbReference>
<keyword evidence="3" id="KW-1185">Reference proteome</keyword>
<evidence type="ECO:0000313" key="3">
    <source>
        <dbReference type="Proteomes" id="UP001205906"/>
    </source>
</evidence>
<accession>A0ABT1CC90</accession>
<dbReference type="Proteomes" id="UP001205906">
    <property type="component" value="Unassembled WGS sequence"/>
</dbReference>
<dbReference type="EMBL" id="JAMXQS010000010">
    <property type="protein sequence ID" value="MCO6052118.1"/>
    <property type="molecule type" value="Genomic_DNA"/>
</dbReference>
<feature type="domain" description="XdhC Rossmann" evidence="1">
    <location>
        <begin position="77"/>
        <end position="218"/>
    </location>
</feature>
<comment type="caution">
    <text evidence="2">The sequence shown here is derived from an EMBL/GenBank/DDBJ whole genome shotgun (WGS) entry which is preliminary data.</text>
</comment>
<dbReference type="PANTHER" id="PTHR30388:SF4">
    <property type="entry name" value="MOLYBDENUM COFACTOR INSERTION CHAPERONE PAOD"/>
    <property type="match status" value="1"/>
</dbReference>
<gene>
    <name evidence="2" type="ORF">NGM99_20225</name>
</gene>